<name>A0ABP7T7T6_9PSEU</name>
<reference evidence="3" key="1">
    <citation type="journal article" date="2019" name="Int. J. Syst. Evol. Microbiol.">
        <title>The Global Catalogue of Microorganisms (GCM) 10K type strain sequencing project: providing services to taxonomists for standard genome sequencing and annotation.</title>
        <authorList>
            <consortium name="The Broad Institute Genomics Platform"/>
            <consortium name="The Broad Institute Genome Sequencing Center for Infectious Disease"/>
            <person name="Wu L."/>
            <person name="Ma J."/>
        </authorList>
    </citation>
    <scope>NUCLEOTIDE SEQUENCE [LARGE SCALE GENOMIC DNA]</scope>
    <source>
        <strain evidence="3">JCM 17342</strain>
    </source>
</reference>
<keyword evidence="3" id="KW-1185">Reference proteome</keyword>
<gene>
    <name evidence="2" type="ORF">GCM10022247_53200</name>
</gene>
<sequence>MLVAVAAAVSSYWWDTTQICRVSAGGTPFIGLATCNPWGATDLLPPVLLALMLLLPDVSELSVANLVTLKRELKAQKAELRATNAKQEALEAAVAVQNAQSITHTTNFYAAVPASRLPDQIEGKRGFVTQEPVRQLLSTPPQDYAANVTTLIFEWERLRDGLDPGLVRPEVVRHFARVFDDEIQTVRAVRNSVAHGRPVSQEDLVGAIEAARKLNAILEESLAPGDSSNGDRS</sequence>
<keyword evidence="1" id="KW-0175">Coiled coil</keyword>
<evidence type="ECO:0000256" key="1">
    <source>
        <dbReference type="SAM" id="Coils"/>
    </source>
</evidence>
<dbReference type="EMBL" id="BAABAL010000018">
    <property type="protein sequence ID" value="GAA4022332.1"/>
    <property type="molecule type" value="Genomic_DNA"/>
</dbReference>
<evidence type="ECO:0000313" key="2">
    <source>
        <dbReference type="EMBL" id="GAA4022332.1"/>
    </source>
</evidence>
<protein>
    <recommendedName>
        <fullName evidence="4">Swt1-like HEPN domain-containing protein</fullName>
    </recommendedName>
</protein>
<comment type="caution">
    <text evidence="2">The sequence shown here is derived from an EMBL/GenBank/DDBJ whole genome shotgun (WGS) entry which is preliminary data.</text>
</comment>
<feature type="coiled-coil region" evidence="1">
    <location>
        <begin position="63"/>
        <end position="93"/>
    </location>
</feature>
<proteinExistence type="predicted"/>
<evidence type="ECO:0000313" key="3">
    <source>
        <dbReference type="Proteomes" id="UP001501747"/>
    </source>
</evidence>
<organism evidence="2 3">
    <name type="scientific">Allokutzneria multivorans</name>
    <dbReference type="NCBI Taxonomy" id="1142134"/>
    <lineage>
        <taxon>Bacteria</taxon>
        <taxon>Bacillati</taxon>
        <taxon>Actinomycetota</taxon>
        <taxon>Actinomycetes</taxon>
        <taxon>Pseudonocardiales</taxon>
        <taxon>Pseudonocardiaceae</taxon>
        <taxon>Allokutzneria</taxon>
    </lineage>
</organism>
<evidence type="ECO:0008006" key="4">
    <source>
        <dbReference type="Google" id="ProtNLM"/>
    </source>
</evidence>
<accession>A0ABP7T7T6</accession>
<dbReference type="Proteomes" id="UP001501747">
    <property type="component" value="Unassembled WGS sequence"/>
</dbReference>